<evidence type="ECO:0000313" key="1">
    <source>
        <dbReference type="EMBL" id="GIY84745.1"/>
    </source>
</evidence>
<reference evidence="1 2" key="1">
    <citation type="submission" date="2021-06" db="EMBL/GenBank/DDBJ databases">
        <title>Caerostris extrusa draft genome.</title>
        <authorList>
            <person name="Kono N."/>
            <person name="Arakawa K."/>
        </authorList>
    </citation>
    <scope>NUCLEOTIDE SEQUENCE [LARGE SCALE GENOMIC DNA]</scope>
</reference>
<protein>
    <submittedName>
        <fullName evidence="1">Uncharacterized protein</fullName>
    </submittedName>
</protein>
<proteinExistence type="predicted"/>
<evidence type="ECO:0000313" key="2">
    <source>
        <dbReference type="Proteomes" id="UP001054945"/>
    </source>
</evidence>
<accession>A0AAV4WP95</accession>
<organism evidence="1 2">
    <name type="scientific">Caerostris extrusa</name>
    <name type="common">Bark spider</name>
    <name type="synonym">Caerostris bankana</name>
    <dbReference type="NCBI Taxonomy" id="172846"/>
    <lineage>
        <taxon>Eukaryota</taxon>
        <taxon>Metazoa</taxon>
        <taxon>Ecdysozoa</taxon>
        <taxon>Arthropoda</taxon>
        <taxon>Chelicerata</taxon>
        <taxon>Arachnida</taxon>
        <taxon>Araneae</taxon>
        <taxon>Araneomorphae</taxon>
        <taxon>Entelegynae</taxon>
        <taxon>Araneoidea</taxon>
        <taxon>Araneidae</taxon>
        <taxon>Caerostris</taxon>
    </lineage>
</organism>
<sequence length="83" mass="8986">MWSVREFKWGIFDLGGACLPTHRDISRQISAACPVSMATEFADGISASERCAEEHASRDISRQISTASTVSMATEFADEISAS</sequence>
<gene>
    <name evidence="1" type="ORF">CEXT_508381</name>
</gene>
<comment type="caution">
    <text evidence="1">The sequence shown here is derived from an EMBL/GenBank/DDBJ whole genome shotgun (WGS) entry which is preliminary data.</text>
</comment>
<dbReference type="AlphaFoldDB" id="A0AAV4WP95"/>
<dbReference type="EMBL" id="BPLR01016562">
    <property type="protein sequence ID" value="GIY84745.1"/>
    <property type="molecule type" value="Genomic_DNA"/>
</dbReference>
<keyword evidence="2" id="KW-1185">Reference proteome</keyword>
<dbReference type="Proteomes" id="UP001054945">
    <property type="component" value="Unassembled WGS sequence"/>
</dbReference>
<name>A0AAV4WP95_CAEEX</name>